<dbReference type="RefSeq" id="WP_045182285.1">
    <property type="nucleotide sequence ID" value="NZ_CP162607.1"/>
</dbReference>
<name>A0AB39HZK0_9PSED</name>
<gene>
    <name evidence="1" type="ORF">AB4Y39_19265</name>
</gene>
<evidence type="ECO:0000313" key="1">
    <source>
        <dbReference type="EMBL" id="XDK35828.1"/>
    </source>
</evidence>
<accession>A0AB39HZK0</accession>
<sequence>MSDTTEILSTNTAAVLEQSLMAFGAGMSVQSRTDVKNSYQFASLVASKLYDQEGQGEAWFKQFLKVMQDCGWVTARRSYERESVSSQALTVGAIASKALGAVGTAVLGGAVGVALNKLTSDALAKLIEVDQAQKLFDHNVKGKEAATIGLASCIETSEGEVVLAMSCVHSDTLVRDLDSFVLEWKSSSTVFYTGTAALSFNKSLYERLRGTIESKLGDKSLNNVLDYEI</sequence>
<proteinExistence type="predicted"/>
<dbReference type="AlphaFoldDB" id="A0AB39HZK0"/>
<protein>
    <submittedName>
        <fullName evidence="1">Uncharacterized protein</fullName>
    </submittedName>
</protein>
<dbReference type="EMBL" id="CP162607">
    <property type="protein sequence ID" value="XDK35828.1"/>
    <property type="molecule type" value="Genomic_DNA"/>
</dbReference>
<reference evidence="1" key="1">
    <citation type="submission" date="2024-07" db="EMBL/GenBank/DDBJ databases">
        <title>Identification and characteristics of a novel species of coltsfoot's symbiotic bacteria.</title>
        <authorList>
            <person name="Juszczyk A."/>
            <person name="Jasielczuk I."/>
            <person name="Gurgul A."/>
            <person name="Rogala M."/>
            <person name="Kowalczyk A."/>
            <person name="Szmatola T."/>
            <person name="Kosecka-Strojek M."/>
            <person name="Arent Z."/>
            <person name="Latowski D."/>
        </authorList>
    </citation>
    <scope>NUCLEOTIDE SEQUENCE</scope>
    <source>
        <strain evidence="1">Hg7Tf</strain>
    </source>
</reference>
<organism evidence="1">
    <name type="scientific">Pseudomonas sp. Hg7Tf</name>
    <dbReference type="NCBI Taxonomy" id="3236988"/>
    <lineage>
        <taxon>Bacteria</taxon>
        <taxon>Pseudomonadati</taxon>
        <taxon>Pseudomonadota</taxon>
        <taxon>Gammaproteobacteria</taxon>
        <taxon>Pseudomonadales</taxon>
        <taxon>Pseudomonadaceae</taxon>
        <taxon>Pseudomonas</taxon>
    </lineage>
</organism>